<sequence length="175" mass="18466">MGTNLAQEDLVGVRDVAVGGVTDLSERWPRRRRDVDRGARLGASSEGAKRTDEDRSDDATRTEKCHGRARGGGRLGLHGDGVTRTEERDGSRRLEVRSGHCESSRAAGAATDDAKQTGEHHGDDATWTEKHDGERVDGVGLHGDGAAWTEKRDGNGGPGVGSGHCESIAACRGDG</sequence>
<accession>A0A0A8XN52</accession>
<proteinExistence type="predicted"/>
<feature type="region of interest" description="Disordered" evidence="1">
    <location>
        <begin position="19"/>
        <end position="175"/>
    </location>
</feature>
<feature type="compositionally biased region" description="Basic and acidic residues" evidence="1">
    <location>
        <begin position="47"/>
        <end position="66"/>
    </location>
</feature>
<feature type="compositionally biased region" description="Gly residues" evidence="1">
    <location>
        <begin position="70"/>
        <end position="79"/>
    </location>
</feature>
<feature type="compositionally biased region" description="Basic and acidic residues" evidence="1">
    <location>
        <begin position="112"/>
        <end position="137"/>
    </location>
</feature>
<reference evidence="2" key="1">
    <citation type="submission" date="2014-09" db="EMBL/GenBank/DDBJ databases">
        <authorList>
            <person name="Magalhaes I.L.F."/>
            <person name="Oliveira U."/>
            <person name="Santos F.R."/>
            <person name="Vidigal T.H.D.A."/>
            <person name="Brescovit A.D."/>
            <person name="Santos A.J."/>
        </authorList>
    </citation>
    <scope>NUCLEOTIDE SEQUENCE</scope>
    <source>
        <tissue evidence="2">Shoot tissue taken approximately 20 cm above the soil surface</tissue>
    </source>
</reference>
<feature type="compositionally biased region" description="Basic and acidic residues" evidence="1">
    <location>
        <begin position="24"/>
        <end position="39"/>
    </location>
</feature>
<evidence type="ECO:0000313" key="2">
    <source>
        <dbReference type="EMBL" id="JAD14659.1"/>
    </source>
</evidence>
<reference evidence="2" key="2">
    <citation type="journal article" date="2015" name="Data Brief">
        <title>Shoot transcriptome of the giant reed, Arundo donax.</title>
        <authorList>
            <person name="Barrero R.A."/>
            <person name="Guerrero F.D."/>
            <person name="Moolhuijzen P."/>
            <person name="Goolsby J.A."/>
            <person name="Tidwell J."/>
            <person name="Bellgard S.E."/>
            <person name="Bellgard M.I."/>
        </authorList>
    </citation>
    <scope>NUCLEOTIDE SEQUENCE</scope>
    <source>
        <tissue evidence="2">Shoot tissue taken approximately 20 cm above the soil surface</tissue>
    </source>
</reference>
<dbReference type="AlphaFoldDB" id="A0A0A8XN52"/>
<feature type="compositionally biased region" description="Basic and acidic residues" evidence="1">
    <location>
        <begin position="81"/>
        <end position="103"/>
    </location>
</feature>
<evidence type="ECO:0000256" key="1">
    <source>
        <dbReference type="SAM" id="MobiDB-lite"/>
    </source>
</evidence>
<protein>
    <submittedName>
        <fullName evidence="2">Uncharacterized protein</fullName>
    </submittedName>
</protein>
<name>A0A0A8XN52_ARUDO</name>
<organism evidence="2">
    <name type="scientific">Arundo donax</name>
    <name type="common">Giant reed</name>
    <name type="synonym">Donax arundinaceus</name>
    <dbReference type="NCBI Taxonomy" id="35708"/>
    <lineage>
        <taxon>Eukaryota</taxon>
        <taxon>Viridiplantae</taxon>
        <taxon>Streptophyta</taxon>
        <taxon>Embryophyta</taxon>
        <taxon>Tracheophyta</taxon>
        <taxon>Spermatophyta</taxon>
        <taxon>Magnoliopsida</taxon>
        <taxon>Liliopsida</taxon>
        <taxon>Poales</taxon>
        <taxon>Poaceae</taxon>
        <taxon>PACMAD clade</taxon>
        <taxon>Arundinoideae</taxon>
        <taxon>Arundineae</taxon>
        <taxon>Arundo</taxon>
    </lineage>
</organism>
<dbReference type="EMBL" id="GBRH01283236">
    <property type="protein sequence ID" value="JAD14659.1"/>
    <property type="molecule type" value="Transcribed_RNA"/>
</dbReference>